<dbReference type="AlphaFoldDB" id="A0A3S0N564"/>
<protein>
    <submittedName>
        <fullName evidence="1">Uncharacterized protein</fullName>
    </submittedName>
</protein>
<organism evidence="1 2">
    <name type="scientific">Chryseobacterium arthrosphaerae</name>
    <dbReference type="NCBI Taxonomy" id="651561"/>
    <lineage>
        <taxon>Bacteria</taxon>
        <taxon>Pseudomonadati</taxon>
        <taxon>Bacteroidota</taxon>
        <taxon>Flavobacteriia</taxon>
        <taxon>Flavobacteriales</taxon>
        <taxon>Weeksellaceae</taxon>
        <taxon>Chryseobacterium group</taxon>
        <taxon>Chryseobacterium</taxon>
    </lineage>
</organism>
<dbReference type="EMBL" id="RYFC01000001">
    <property type="protein sequence ID" value="RTZ49384.1"/>
    <property type="molecule type" value="Genomic_DNA"/>
</dbReference>
<evidence type="ECO:0000313" key="2">
    <source>
        <dbReference type="Proteomes" id="UP000276953"/>
    </source>
</evidence>
<comment type="caution">
    <text evidence="1">The sequence shown here is derived from an EMBL/GenBank/DDBJ whole genome shotgun (WGS) entry which is preliminary data.</text>
</comment>
<dbReference type="Proteomes" id="UP000276953">
    <property type="component" value="Unassembled WGS sequence"/>
</dbReference>
<sequence>MDNRIERLSNTGGNTDYYGTPAGAFSTTIPSIMYHTFTALTTTRALNGVLISHDQSFWYRCTKSKRRHLFGNSQFGGNGSDNQGFIGNLGETSSTVQVILPLLNAER</sequence>
<evidence type="ECO:0000313" key="1">
    <source>
        <dbReference type="EMBL" id="RTZ49384.1"/>
    </source>
</evidence>
<accession>A0A3S0N564</accession>
<proteinExistence type="predicted"/>
<name>A0A3S0N564_9FLAO</name>
<reference evidence="1 2" key="1">
    <citation type="submission" date="2018-12" db="EMBL/GenBank/DDBJ databases">
        <title>Draft Genome Sequence of Chryseobacterium arthrosphaerae strain ED882-96 Isolated from the Blood of a Patient with Liver Cirrhosis in Taiwan.</title>
        <authorList>
            <person name="Lin J.-N."/>
            <person name="Lai C.-H."/>
            <person name="Yang C.-H."/>
            <person name="Huang Y.-H."/>
        </authorList>
    </citation>
    <scope>NUCLEOTIDE SEQUENCE [LARGE SCALE GENOMIC DNA]</scope>
    <source>
        <strain evidence="1 2">ED882-96</strain>
    </source>
</reference>
<gene>
    <name evidence="1" type="ORF">EJ377_01635</name>
</gene>